<dbReference type="Pfam" id="PF13556">
    <property type="entry name" value="HTH_30"/>
    <property type="match status" value="1"/>
</dbReference>
<dbReference type="InterPro" id="IPR009057">
    <property type="entry name" value="Homeodomain-like_sf"/>
</dbReference>
<dbReference type="EMBL" id="JAMQKB010000001">
    <property type="protein sequence ID" value="MDC3423241.1"/>
    <property type="molecule type" value="Genomic_DNA"/>
</dbReference>
<reference evidence="5" key="1">
    <citation type="submission" date="2022-06" db="EMBL/GenBank/DDBJ databases">
        <title>Aquibacillus sp. a new bacterium isolated from soil saline samples.</title>
        <authorList>
            <person name="Galisteo C."/>
            <person name="De La Haba R."/>
            <person name="Sanchez-Porro C."/>
            <person name="Ventosa A."/>
        </authorList>
    </citation>
    <scope>NUCLEOTIDE SEQUENCE</scope>
    <source>
        <strain evidence="5">3ASR75-11</strain>
    </source>
</reference>
<dbReference type="InterPro" id="IPR042070">
    <property type="entry name" value="PucR_C-HTH_sf"/>
</dbReference>
<dbReference type="PANTHER" id="PTHR33744">
    <property type="entry name" value="CARBOHYDRATE DIACID REGULATOR"/>
    <property type="match status" value="1"/>
</dbReference>
<dbReference type="InterPro" id="IPR008599">
    <property type="entry name" value="Diacid_rec"/>
</dbReference>
<comment type="similarity">
    <text evidence="1">Belongs to the CdaR family.</text>
</comment>
<comment type="caution">
    <text evidence="5">The sequence shown here is derived from an EMBL/GenBank/DDBJ whole genome shotgun (WGS) entry which is preliminary data.</text>
</comment>
<evidence type="ECO:0000313" key="6">
    <source>
        <dbReference type="Proteomes" id="UP001145050"/>
    </source>
</evidence>
<evidence type="ECO:0000259" key="2">
    <source>
        <dbReference type="Pfam" id="PF05651"/>
    </source>
</evidence>
<feature type="domain" description="PucR C-terminal helix-turn-helix" evidence="3">
    <location>
        <begin position="335"/>
        <end position="386"/>
    </location>
</feature>
<sequence>MEDLVQIAQRVVKKTSEILSFPISVSDDKGYIIGCTNRSRIGMHHQPSIEVIKKNAAIVFEPEMVRHMENVLPGIAVPLVFDEKTIGVLGIIGQPNEVKPYAKLVKRYVEMTWQESFRSEIEDLKAKTHENFLQFLLFEQHIDWKRLQHYCNILGIDCNINRICIVIDLQVNMLFGNRLLTRDIRQKLLDCVGEVFLIDAVQDICSYFKAEQIIVVKAIDNNNMYSDFIDKYESRAKDLLRLFSSYQIEDAAIAVGDLKPTIMDIGDSYRQALRLFEVGEKAAMSPKVYSYRNWELLTSLVPHCIDKEIHEKLMECLKPLFLHEDFEVLVRDFIHYCQNNLNISKAARELFIHRNTLIYRLKKIESITSLNLDTFEHCMVLFLTLRSLTCNIPSQLNENLNYS</sequence>
<dbReference type="Pfam" id="PF05651">
    <property type="entry name" value="Diacid_rec"/>
    <property type="match status" value="1"/>
</dbReference>
<evidence type="ECO:0000259" key="3">
    <source>
        <dbReference type="Pfam" id="PF13556"/>
    </source>
</evidence>
<feature type="domain" description="Putative sugar diacid recognition" evidence="2">
    <location>
        <begin position="6"/>
        <end position="134"/>
    </location>
</feature>
<protein>
    <submittedName>
        <fullName evidence="5">Helix-turn-helix domain-containing protein</fullName>
    </submittedName>
</protein>
<dbReference type="SUPFAM" id="SSF46689">
    <property type="entry name" value="Homeodomain-like"/>
    <property type="match status" value="1"/>
</dbReference>
<keyword evidence="6" id="KW-1185">Reference proteome</keyword>
<name>A0A9X3WSW9_9BACI</name>
<dbReference type="InterPro" id="IPR041522">
    <property type="entry name" value="CdaR_GGDEF"/>
</dbReference>
<accession>A0A9X3WSW9</accession>
<feature type="domain" description="CdaR GGDEF-like" evidence="4">
    <location>
        <begin position="146"/>
        <end position="274"/>
    </location>
</feature>
<dbReference type="AlphaFoldDB" id="A0A9X3WSW9"/>
<dbReference type="Proteomes" id="UP001145050">
    <property type="component" value="Unassembled WGS sequence"/>
</dbReference>
<evidence type="ECO:0000259" key="4">
    <source>
        <dbReference type="Pfam" id="PF17853"/>
    </source>
</evidence>
<dbReference type="PANTHER" id="PTHR33744:SF15">
    <property type="entry name" value="CARBOHYDRATE DIACID REGULATOR"/>
    <property type="match status" value="1"/>
</dbReference>
<evidence type="ECO:0000256" key="1">
    <source>
        <dbReference type="ARBA" id="ARBA00006754"/>
    </source>
</evidence>
<dbReference type="Gene3D" id="1.10.10.2840">
    <property type="entry name" value="PucR C-terminal helix-turn-helix domain"/>
    <property type="match status" value="1"/>
</dbReference>
<organism evidence="5 6">
    <name type="scientific">Terrihalobacillus insolitus</name>
    <dbReference type="NCBI Taxonomy" id="2950438"/>
    <lineage>
        <taxon>Bacteria</taxon>
        <taxon>Bacillati</taxon>
        <taxon>Bacillota</taxon>
        <taxon>Bacilli</taxon>
        <taxon>Bacillales</taxon>
        <taxon>Bacillaceae</taxon>
        <taxon>Terrihalobacillus</taxon>
    </lineage>
</organism>
<dbReference type="InterPro" id="IPR025736">
    <property type="entry name" value="PucR_C-HTH_dom"/>
</dbReference>
<gene>
    <name evidence="5" type="ORF">NC797_01800</name>
</gene>
<proteinExistence type="inferred from homology"/>
<dbReference type="InterPro" id="IPR051448">
    <property type="entry name" value="CdaR-like_regulators"/>
</dbReference>
<dbReference type="RefSeq" id="WP_272434911.1">
    <property type="nucleotide sequence ID" value="NZ_JAMQKB010000001.1"/>
</dbReference>
<evidence type="ECO:0000313" key="5">
    <source>
        <dbReference type="EMBL" id="MDC3423241.1"/>
    </source>
</evidence>
<dbReference type="Pfam" id="PF17853">
    <property type="entry name" value="GGDEF_2"/>
    <property type="match status" value="1"/>
</dbReference>